<evidence type="ECO:0000256" key="2">
    <source>
        <dbReference type="ARBA" id="ARBA00004141"/>
    </source>
</evidence>
<feature type="transmembrane region" description="Helical" evidence="11">
    <location>
        <begin position="7"/>
        <end position="29"/>
    </location>
</feature>
<dbReference type="FunFam" id="3.60.21.10:FF:000081">
    <property type="entry name" value="Metallophosphoesterase 1 homolog"/>
    <property type="match status" value="1"/>
</dbReference>
<keyword evidence="9" id="KW-0464">Manganese</keyword>
<evidence type="ECO:0000256" key="3">
    <source>
        <dbReference type="ARBA" id="ARBA00008895"/>
    </source>
</evidence>
<evidence type="ECO:0000256" key="11">
    <source>
        <dbReference type="SAM" id="Phobius"/>
    </source>
</evidence>
<dbReference type="Gene3D" id="3.60.21.10">
    <property type="match status" value="1"/>
</dbReference>
<sequence length="384" mass="44155">MKLRNLLFRLLAGALCLVLFNEFFVYYLVLLECQWPTKPHPVNGQEPVKVMLLADTHLLGPIHGHWFDKLRREWQMHRTFQSAMTLFRPEAVFVLGDIFDEGNWVNQKEFDAYVDRFRKLFHTPEGTQLYSIVGNHDIGFHYATHPYLTHRFGKAFNNTGVTMTSIRGVNFVAINSVAMEGDGCQLCETAEKELRGISAIFKCGRGVGHGCKSVPKLEEYSRPIVLQHYPMYRESDRACQEYDAPQIELYRERWEVISKESTDLIGELINPRLSFSGHTHHYCHVAKNRLGIEEYTLASFSWRNKNNPSFVLAQISPSEHTIARCQMPVENTIINIYLVGGIVLVLSSILRLGSFVSQLRIFSRGGRREYRKLANTSANKLPRD</sequence>
<comment type="similarity">
    <text evidence="3">Belongs to the metallophosphoesterase superfamily. MPPE1 family.</text>
</comment>
<comment type="cofactor">
    <cofactor evidence="1">
        <name>Mn(2+)</name>
        <dbReference type="ChEBI" id="CHEBI:29035"/>
    </cofactor>
</comment>
<dbReference type="PANTHER" id="PTHR13315">
    <property type="entry name" value="METALLO PHOSPHOESTERASE RELATED"/>
    <property type="match status" value="1"/>
</dbReference>
<dbReference type="GO" id="GO:0006506">
    <property type="term" value="P:GPI anchor biosynthetic process"/>
    <property type="evidence" value="ECO:0007669"/>
    <property type="project" value="InterPro"/>
</dbReference>
<evidence type="ECO:0000256" key="9">
    <source>
        <dbReference type="ARBA" id="ARBA00023211"/>
    </source>
</evidence>
<evidence type="ECO:0000256" key="8">
    <source>
        <dbReference type="ARBA" id="ARBA00023136"/>
    </source>
</evidence>
<evidence type="ECO:0000256" key="10">
    <source>
        <dbReference type="ARBA" id="ARBA00074873"/>
    </source>
</evidence>
<evidence type="ECO:0000256" key="5">
    <source>
        <dbReference type="ARBA" id="ARBA00022723"/>
    </source>
</evidence>
<reference evidence="13" key="1">
    <citation type="submission" date="2021-05" db="EMBL/GenBank/DDBJ databases">
        <authorList>
            <person name="Alioto T."/>
            <person name="Alioto T."/>
            <person name="Gomez Garrido J."/>
        </authorList>
    </citation>
    <scope>NUCLEOTIDE SEQUENCE</scope>
</reference>
<evidence type="ECO:0000256" key="1">
    <source>
        <dbReference type="ARBA" id="ARBA00001936"/>
    </source>
</evidence>
<dbReference type="GO" id="GO:0016020">
    <property type="term" value="C:membrane"/>
    <property type="evidence" value="ECO:0007669"/>
    <property type="project" value="UniProtKB-SubCell"/>
</dbReference>
<dbReference type="InterPro" id="IPR033308">
    <property type="entry name" value="PGAP5/Cdc1/Ted1"/>
</dbReference>
<keyword evidence="7 11" id="KW-1133">Transmembrane helix</keyword>
<dbReference type="InterPro" id="IPR004843">
    <property type="entry name" value="Calcineurin-like_PHP"/>
</dbReference>
<keyword evidence="5" id="KW-0479">Metal-binding</keyword>
<keyword evidence="6" id="KW-0378">Hydrolase</keyword>
<dbReference type="SUPFAM" id="SSF56300">
    <property type="entry name" value="Metallo-dependent phosphatases"/>
    <property type="match status" value="1"/>
</dbReference>
<dbReference type="PANTHER" id="PTHR13315:SF0">
    <property type="entry name" value="METALLOPHOSPHOESTERASE 1"/>
    <property type="match status" value="1"/>
</dbReference>
<keyword evidence="8 11" id="KW-0472">Membrane</keyword>
<feature type="domain" description="Calcineurin-like phosphoesterase" evidence="12">
    <location>
        <begin position="49"/>
        <end position="282"/>
    </location>
</feature>
<dbReference type="AlphaFoldDB" id="A0A8D8EYL1"/>
<dbReference type="InterPro" id="IPR029052">
    <property type="entry name" value="Metallo-depent_PP-like"/>
</dbReference>
<proteinExistence type="inferred from homology"/>
<feature type="transmembrane region" description="Helical" evidence="11">
    <location>
        <begin position="336"/>
        <end position="362"/>
    </location>
</feature>
<name>A0A8D8EYL1_CULPI</name>
<evidence type="ECO:0000313" key="13">
    <source>
        <dbReference type="EMBL" id="CAG6450958.1"/>
    </source>
</evidence>
<protein>
    <recommendedName>
        <fullName evidence="10">Metallophosphoesterase 1 homolog</fullName>
    </recommendedName>
</protein>
<organism evidence="13">
    <name type="scientific">Culex pipiens</name>
    <name type="common">House mosquito</name>
    <dbReference type="NCBI Taxonomy" id="7175"/>
    <lineage>
        <taxon>Eukaryota</taxon>
        <taxon>Metazoa</taxon>
        <taxon>Ecdysozoa</taxon>
        <taxon>Arthropoda</taxon>
        <taxon>Hexapoda</taxon>
        <taxon>Insecta</taxon>
        <taxon>Pterygota</taxon>
        <taxon>Neoptera</taxon>
        <taxon>Endopterygota</taxon>
        <taxon>Diptera</taxon>
        <taxon>Nematocera</taxon>
        <taxon>Culicoidea</taxon>
        <taxon>Culicidae</taxon>
        <taxon>Culicinae</taxon>
        <taxon>Culicini</taxon>
        <taxon>Culex</taxon>
        <taxon>Culex</taxon>
    </lineage>
</organism>
<evidence type="ECO:0000256" key="4">
    <source>
        <dbReference type="ARBA" id="ARBA00022692"/>
    </source>
</evidence>
<evidence type="ECO:0000256" key="7">
    <source>
        <dbReference type="ARBA" id="ARBA00022989"/>
    </source>
</evidence>
<dbReference type="GO" id="GO:0016787">
    <property type="term" value="F:hydrolase activity"/>
    <property type="evidence" value="ECO:0007669"/>
    <property type="project" value="UniProtKB-KW"/>
</dbReference>
<accession>A0A8D8EYL1</accession>
<dbReference type="Pfam" id="PF00149">
    <property type="entry name" value="Metallophos"/>
    <property type="match status" value="1"/>
</dbReference>
<keyword evidence="4 11" id="KW-0812">Transmembrane</keyword>
<dbReference type="GO" id="GO:0046872">
    <property type="term" value="F:metal ion binding"/>
    <property type="evidence" value="ECO:0007669"/>
    <property type="project" value="UniProtKB-KW"/>
</dbReference>
<dbReference type="EMBL" id="HBUE01017327">
    <property type="protein sequence ID" value="CAG6450958.1"/>
    <property type="molecule type" value="Transcribed_RNA"/>
</dbReference>
<comment type="subcellular location">
    <subcellularLocation>
        <location evidence="2">Membrane</location>
        <topology evidence="2">Multi-pass membrane protein</topology>
    </subcellularLocation>
</comment>
<evidence type="ECO:0000256" key="6">
    <source>
        <dbReference type="ARBA" id="ARBA00022801"/>
    </source>
</evidence>
<evidence type="ECO:0000259" key="12">
    <source>
        <dbReference type="Pfam" id="PF00149"/>
    </source>
</evidence>